<dbReference type="SUPFAM" id="SSF82199">
    <property type="entry name" value="SET domain"/>
    <property type="match status" value="1"/>
</dbReference>
<evidence type="ECO:0000313" key="4">
    <source>
        <dbReference type="EMBL" id="KAG0585785.1"/>
    </source>
</evidence>
<accession>A0A8T0IRW8</accession>
<dbReference type="InterPro" id="IPR019734">
    <property type="entry name" value="TPR_rpt"/>
</dbReference>
<feature type="compositionally biased region" description="Basic and acidic residues" evidence="2">
    <location>
        <begin position="590"/>
        <end position="604"/>
    </location>
</feature>
<dbReference type="InterPro" id="IPR001214">
    <property type="entry name" value="SET_dom"/>
</dbReference>
<feature type="compositionally biased region" description="Basic and acidic residues" evidence="2">
    <location>
        <begin position="412"/>
        <end position="424"/>
    </location>
</feature>
<keyword evidence="1" id="KW-0802">TPR repeat</keyword>
<gene>
    <name evidence="4" type="ORF">KC19_2G038800</name>
</gene>
<dbReference type="InterPro" id="IPR011990">
    <property type="entry name" value="TPR-like_helical_dom_sf"/>
</dbReference>
<feature type="repeat" description="TPR" evidence="1">
    <location>
        <begin position="672"/>
        <end position="705"/>
    </location>
</feature>
<evidence type="ECO:0000256" key="2">
    <source>
        <dbReference type="SAM" id="MobiDB-lite"/>
    </source>
</evidence>
<dbReference type="PROSITE" id="PS50280">
    <property type="entry name" value="SET"/>
    <property type="match status" value="1"/>
</dbReference>
<sequence>MSAPPGHMEPTGGSPGKKLSHHEGLEASPGAHPHSKYVGPTLAETVHAAEKFDKTGLLAAHLAALHDAHMLERGLLPGTSLPDSEAPPIPPVYAESPWKDLKPLTLAEMKVGKTHRRHFLEGRLCAKSLKVTSVVNVLEEASGLATKIILTNALPARASMAQAQNCYPEGARVTVRDPYLTRFPDGVVGVLVERPNDIAFLSRPESTGENGTRIYGAVGLEGYDNDRVAHSTSREHGDFSRKIHMFEEQMKQETAFHSPSHSHSVGHLKPLSHAHRDDMTSSRSSPAKEASKERSSPAKEAPKERSSPAREAPKERSSPAKEAPKERSSPAQEAPKERSSPTKEEPKAVLVEETVAPQEIIEGRDGGPSPASDNVVSEEEPSTNTLEAPSVASKEELPSVSVEEPAIVEAVVEEKEIETPEEHPSALLPNDDEDNVPEVSSRELPVEEPSKAAHHDEVSGDQGESSVEEATKPQESSVEVVDKSGEEETHSTEAVKKVEELVSGKEDDRVSTEVSESTSEQLEEAPVANGEPTHEEQPIITEAAAEPKVPLIRKQFQRSDSLLAVHENEHDSKSSAGEWAGEPAISEKPSTPEHEEKETSDMKEQATSQSAKPANSDKLVETHNANDLRVLGNLCFGEENYQGAADLYTRSLRLAEDEEKRQGKLVCSREIILGYSNRAEAYIRLQEFDKALADAKKALLRDPSHLKSLFRKGRALLGLSHYEQALTTLQAAAPRAPSDRDLQAALHESSTAVQQSCHGHYDLSHYYLKGKQMGESPHCADYIGPVIVTDVGRGRGRGLVLTKDVEAGELLLVSNPIMFLPLQYGDQTRNDISQAFVNGKVQEGFRKIIESSHSHNKGLEKLPTLYDGEKALPAPSVHQTHFESASHLDAAHIRRVIQLNAINGDATMGWKNLPGSGEQDQKVEHWGLWWLPSFINHSCLPSSSPILVGKALFVFASRDLRAGDEVTRPYFDIFQPLEQRKELSAKGWGFICYCPRCKLEDALHTSLSKVTEDYVHLMELASQSKAEFGTDEKLSAMQTSAALKFFHKLETKLKDFKLNASENNWVRSSFLHYIDMISGDHELHTHLESIVEALVTVCPGSETTLHMAVVAKDSSKRTFGKKSNQLKHSNQRALNICRYTYGKQRLSVLQSIVDKNDYQS</sequence>
<feature type="region of interest" description="Disordered" evidence="2">
    <location>
        <begin position="567"/>
        <end position="620"/>
    </location>
</feature>
<dbReference type="CDD" id="cd20071">
    <property type="entry name" value="SET_SMYD"/>
    <property type="match status" value="1"/>
</dbReference>
<protein>
    <recommendedName>
        <fullName evidence="3">SET domain-containing protein</fullName>
    </recommendedName>
</protein>
<organism evidence="4 5">
    <name type="scientific">Ceratodon purpureus</name>
    <name type="common">Fire moss</name>
    <name type="synonym">Dicranum purpureum</name>
    <dbReference type="NCBI Taxonomy" id="3225"/>
    <lineage>
        <taxon>Eukaryota</taxon>
        <taxon>Viridiplantae</taxon>
        <taxon>Streptophyta</taxon>
        <taxon>Embryophyta</taxon>
        <taxon>Bryophyta</taxon>
        <taxon>Bryophytina</taxon>
        <taxon>Bryopsida</taxon>
        <taxon>Dicranidae</taxon>
        <taxon>Pseudoditrichales</taxon>
        <taxon>Ditrichaceae</taxon>
        <taxon>Ceratodon</taxon>
    </lineage>
</organism>
<dbReference type="Proteomes" id="UP000822688">
    <property type="component" value="Chromosome 2"/>
</dbReference>
<feature type="compositionally biased region" description="Basic and acidic residues" evidence="2">
    <location>
        <begin position="289"/>
        <end position="347"/>
    </location>
</feature>
<keyword evidence="5" id="KW-1185">Reference proteome</keyword>
<feature type="region of interest" description="Disordered" evidence="2">
    <location>
        <begin position="274"/>
        <end position="552"/>
    </location>
</feature>
<feature type="domain" description="SET" evidence="3">
    <location>
        <begin position="784"/>
        <end position="971"/>
    </location>
</feature>
<dbReference type="PANTHER" id="PTHR47643:SF2">
    <property type="entry name" value="TPR DOMAIN PROTEIN (AFU_ORTHOLOGUE AFUA_5G12710)"/>
    <property type="match status" value="1"/>
</dbReference>
<comment type="caution">
    <text evidence="4">The sequence shown here is derived from an EMBL/GenBank/DDBJ whole genome shotgun (WGS) entry which is preliminary data.</text>
</comment>
<feature type="compositionally biased region" description="Basic and acidic residues" evidence="2">
    <location>
        <begin position="440"/>
        <end position="458"/>
    </location>
</feature>
<dbReference type="OrthoDB" id="1920670at2759"/>
<feature type="compositionally biased region" description="Low complexity" evidence="2">
    <location>
        <begin position="399"/>
        <end position="410"/>
    </location>
</feature>
<evidence type="ECO:0000313" key="5">
    <source>
        <dbReference type="Proteomes" id="UP000822688"/>
    </source>
</evidence>
<dbReference type="Gene3D" id="1.25.40.10">
    <property type="entry name" value="Tetratricopeptide repeat domain"/>
    <property type="match status" value="1"/>
</dbReference>
<proteinExistence type="predicted"/>
<dbReference type="PROSITE" id="PS50005">
    <property type="entry name" value="TPR"/>
    <property type="match status" value="1"/>
</dbReference>
<dbReference type="InterPro" id="IPR053209">
    <property type="entry name" value="Gramillin-biosynth_MTr"/>
</dbReference>
<name>A0A8T0IRW8_CERPU</name>
<feature type="region of interest" description="Disordered" evidence="2">
    <location>
        <begin position="1"/>
        <end position="38"/>
    </location>
</feature>
<dbReference type="Gene3D" id="2.170.270.10">
    <property type="entry name" value="SET domain"/>
    <property type="match status" value="1"/>
</dbReference>
<dbReference type="EMBL" id="CM026422">
    <property type="protein sequence ID" value="KAG0585785.1"/>
    <property type="molecule type" value="Genomic_DNA"/>
</dbReference>
<dbReference type="AlphaFoldDB" id="A0A8T0IRW8"/>
<reference evidence="4" key="1">
    <citation type="submission" date="2020-06" db="EMBL/GenBank/DDBJ databases">
        <title>WGS assembly of Ceratodon purpureus strain R40.</title>
        <authorList>
            <person name="Carey S.B."/>
            <person name="Jenkins J."/>
            <person name="Shu S."/>
            <person name="Lovell J.T."/>
            <person name="Sreedasyam A."/>
            <person name="Maumus F."/>
            <person name="Tiley G.P."/>
            <person name="Fernandez-Pozo N."/>
            <person name="Barry K."/>
            <person name="Chen C."/>
            <person name="Wang M."/>
            <person name="Lipzen A."/>
            <person name="Daum C."/>
            <person name="Saski C.A."/>
            <person name="Payton A.C."/>
            <person name="Mcbreen J.C."/>
            <person name="Conrad R.E."/>
            <person name="Kollar L.M."/>
            <person name="Olsson S."/>
            <person name="Huttunen S."/>
            <person name="Landis J.B."/>
            <person name="Wickett N.J."/>
            <person name="Johnson M.G."/>
            <person name="Rensing S.A."/>
            <person name="Grimwood J."/>
            <person name="Schmutz J."/>
            <person name="Mcdaniel S.F."/>
        </authorList>
    </citation>
    <scope>NUCLEOTIDE SEQUENCE</scope>
    <source>
        <strain evidence="4">R40</strain>
    </source>
</reference>
<dbReference type="SMART" id="SM00028">
    <property type="entry name" value="TPR"/>
    <property type="match status" value="3"/>
</dbReference>
<dbReference type="PANTHER" id="PTHR47643">
    <property type="entry name" value="TPR DOMAIN PROTEIN (AFU_ORTHOLOGUE AFUA_5G12710)"/>
    <property type="match status" value="1"/>
</dbReference>
<feature type="compositionally biased region" description="Basic and acidic residues" evidence="2">
    <location>
        <begin position="480"/>
        <end position="511"/>
    </location>
</feature>
<evidence type="ECO:0000259" key="3">
    <source>
        <dbReference type="PROSITE" id="PS50280"/>
    </source>
</evidence>
<dbReference type="SUPFAM" id="SSF48452">
    <property type="entry name" value="TPR-like"/>
    <property type="match status" value="1"/>
</dbReference>
<evidence type="ECO:0000256" key="1">
    <source>
        <dbReference type="PROSITE-ProRule" id="PRU00339"/>
    </source>
</evidence>
<dbReference type="Pfam" id="PF00856">
    <property type="entry name" value="SET"/>
    <property type="match status" value="1"/>
</dbReference>
<dbReference type="InterPro" id="IPR046341">
    <property type="entry name" value="SET_dom_sf"/>
</dbReference>